<feature type="compositionally biased region" description="Basic residues" evidence="1">
    <location>
        <begin position="76"/>
        <end position="89"/>
    </location>
</feature>
<sequence>KIREKKYSDDVINDMYALITAESKDKVKQIFEKIQMADERCKLDKERFTSINIHQKYNVSNRERDKGPVTHNVQSNKRKAKAQTKKSTKCKYTSSGKKKPAKVIMIHSDDSENDYLALKEREFTLREREAKICVMELNNLVKKHELELIRK</sequence>
<dbReference type="AlphaFoldDB" id="A0A9W4WQ46"/>
<gene>
    <name evidence="2" type="ORF">FWILDA_LOCUS8314</name>
</gene>
<organism evidence="2 3">
    <name type="scientific">Funneliformis geosporum</name>
    <dbReference type="NCBI Taxonomy" id="1117311"/>
    <lineage>
        <taxon>Eukaryota</taxon>
        <taxon>Fungi</taxon>
        <taxon>Fungi incertae sedis</taxon>
        <taxon>Mucoromycota</taxon>
        <taxon>Glomeromycotina</taxon>
        <taxon>Glomeromycetes</taxon>
        <taxon>Glomerales</taxon>
        <taxon>Glomeraceae</taxon>
        <taxon>Funneliformis</taxon>
    </lineage>
</organism>
<reference evidence="2" key="1">
    <citation type="submission" date="2022-08" db="EMBL/GenBank/DDBJ databases">
        <authorList>
            <person name="Kallberg Y."/>
            <person name="Tangrot J."/>
            <person name="Rosling A."/>
        </authorList>
    </citation>
    <scope>NUCLEOTIDE SEQUENCE</scope>
    <source>
        <strain evidence="2">Wild A</strain>
    </source>
</reference>
<evidence type="ECO:0000313" key="3">
    <source>
        <dbReference type="Proteomes" id="UP001153678"/>
    </source>
</evidence>
<dbReference type="EMBL" id="CAMKVN010001761">
    <property type="protein sequence ID" value="CAI2177897.1"/>
    <property type="molecule type" value="Genomic_DNA"/>
</dbReference>
<protein>
    <submittedName>
        <fullName evidence="2">12531_t:CDS:1</fullName>
    </submittedName>
</protein>
<feature type="non-terminal residue" evidence="2">
    <location>
        <position position="1"/>
    </location>
</feature>
<evidence type="ECO:0000256" key="1">
    <source>
        <dbReference type="SAM" id="MobiDB-lite"/>
    </source>
</evidence>
<keyword evidence="3" id="KW-1185">Reference proteome</keyword>
<dbReference type="Proteomes" id="UP001153678">
    <property type="component" value="Unassembled WGS sequence"/>
</dbReference>
<dbReference type="OrthoDB" id="2446570at2759"/>
<evidence type="ECO:0000313" key="2">
    <source>
        <dbReference type="EMBL" id="CAI2177897.1"/>
    </source>
</evidence>
<proteinExistence type="predicted"/>
<comment type="caution">
    <text evidence="2">The sequence shown here is derived from an EMBL/GenBank/DDBJ whole genome shotgun (WGS) entry which is preliminary data.</text>
</comment>
<name>A0A9W4WQ46_9GLOM</name>
<accession>A0A9W4WQ46</accession>
<feature type="region of interest" description="Disordered" evidence="1">
    <location>
        <begin position="60"/>
        <end position="95"/>
    </location>
</feature>